<accession>A0A0W8E3Y6</accession>
<sequence length="49" mass="5366">MGKNGKICAFCFRVEQDKIALSKFGICLISPAASDSFSDQETCCRCLMV</sequence>
<gene>
    <name evidence="1" type="ORF">ASZ90_019260</name>
</gene>
<protein>
    <submittedName>
        <fullName evidence="1">Uncharacterized protein</fullName>
    </submittedName>
</protein>
<dbReference type="EMBL" id="LNQE01001884">
    <property type="protein sequence ID" value="KUG03338.1"/>
    <property type="molecule type" value="Genomic_DNA"/>
</dbReference>
<organism evidence="1">
    <name type="scientific">hydrocarbon metagenome</name>
    <dbReference type="NCBI Taxonomy" id="938273"/>
    <lineage>
        <taxon>unclassified sequences</taxon>
        <taxon>metagenomes</taxon>
        <taxon>ecological metagenomes</taxon>
    </lineage>
</organism>
<reference evidence="1" key="1">
    <citation type="journal article" date="2015" name="Proc. Natl. Acad. Sci. U.S.A.">
        <title>Networks of energetic and metabolic interactions define dynamics in microbial communities.</title>
        <authorList>
            <person name="Embree M."/>
            <person name="Liu J.K."/>
            <person name="Al-Bassam M.M."/>
            <person name="Zengler K."/>
        </authorList>
    </citation>
    <scope>NUCLEOTIDE SEQUENCE</scope>
</reference>
<comment type="caution">
    <text evidence="1">The sequence shown here is derived from an EMBL/GenBank/DDBJ whole genome shotgun (WGS) entry which is preliminary data.</text>
</comment>
<name>A0A0W8E3Y6_9ZZZZ</name>
<proteinExistence type="predicted"/>
<dbReference type="AlphaFoldDB" id="A0A0W8E3Y6"/>
<evidence type="ECO:0000313" key="1">
    <source>
        <dbReference type="EMBL" id="KUG03338.1"/>
    </source>
</evidence>